<dbReference type="PANTHER" id="PTHR36427">
    <property type="entry name" value="54S RIBOSOMAL PROTEIN L1, MITOCHONDRIAL"/>
    <property type="match status" value="1"/>
</dbReference>
<comment type="caution">
    <text evidence="4">The sequence shown here is derived from an EMBL/GenBank/DDBJ whole genome shotgun (WGS) entry which is preliminary data.</text>
</comment>
<proteinExistence type="inferred from homology"/>
<protein>
    <submittedName>
        <fullName evidence="4">39S ribosomal protein L1, mitochondrial</fullName>
    </submittedName>
</protein>
<dbReference type="Proteomes" id="UP000078046">
    <property type="component" value="Unassembled WGS sequence"/>
</dbReference>
<dbReference type="SUPFAM" id="SSF56808">
    <property type="entry name" value="Ribosomal protein L1"/>
    <property type="match status" value="1"/>
</dbReference>
<sequence length="288" mass="33645">MLTKFVKSFIRNSRKMRRPHESKPREKMIKKIKSENENITYWADNPSESIYIKKFYNPVTCSFTDAINNHREFAIPEMGNFMQNTVEATVKLDTRTKKKTQFLSDFNSTVLIPHTIQENYSRYILFVTMSEEERTIADKLNIDISGGESVIKAIKNGEYNWEQIDYVLCSSNAVGLLSKAKKYIPETKFPSLKKETVSSDIPYMLERFKYGLSYFTKLRSIDDGFTTTTFPIGALNWEISQLYENFQKIVQDIQTKKRTIYGNFILSANLRCLPSDEMFYLNEGHFCE</sequence>
<dbReference type="GO" id="GO:0005840">
    <property type="term" value="C:ribosome"/>
    <property type="evidence" value="ECO:0007669"/>
    <property type="project" value="UniProtKB-KW"/>
</dbReference>
<name>A0A177AV67_9BILA</name>
<keyword evidence="3" id="KW-0687">Ribonucleoprotein</keyword>
<dbReference type="OrthoDB" id="1747252at2759"/>
<evidence type="ECO:0000313" key="5">
    <source>
        <dbReference type="Proteomes" id="UP000078046"/>
    </source>
</evidence>
<comment type="similarity">
    <text evidence="1">Belongs to the universal ribosomal protein uL1 family.</text>
</comment>
<dbReference type="Gene3D" id="3.40.50.790">
    <property type="match status" value="1"/>
</dbReference>
<evidence type="ECO:0000313" key="4">
    <source>
        <dbReference type="EMBL" id="OAF65908.1"/>
    </source>
</evidence>
<dbReference type="InterPro" id="IPR028364">
    <property type="entry name" value="Ribosomal_uL1/biogenesis"/>
</dbReference>
<keyword evidence="2 4" id="KW-0689">Ribosomal protein</keyword>
<evidence type="ECO:0000256" key="3">
    <source>
        <dbReference type="ARBA" id="ARBA00023274"/>
    </source>
</evidence>
<dbReference type="GO" id="GO:1990904">
    <property type="term" value="C:ribonucleoprotein complex"/>
    <property type="evidence" value="ECO:0007669"/>
    <property type="project" value="UniProtKB-KW"/>
</dbReference>
<evidence type="ECO:0000256" key="2">
    <source>
        <dbReference type="ARBA" id="ARBA00022980"/>
    </source>
</evidence>
<dbReference type="InterPro" id="IPR016095">
    <property type="entry name" value="Ribosomal_uL1_3-a/b-sand"/>
</dbReference>
<dbReference type="Pfam" id="PF00687">
    <property type="entry name" value="Ribosomal_L1"/>
    <property type="match status" value="1"/>
</dbReference>
<dbReference type="InterPro" id="IPR023674">
    <property type="entry name" value="Ribosomal_uL1-like"/>
</dbReference>
<dbReference type="EMBL" id="LWCA01001102">
    <property type="protein sequence ID" value="OAF65908.1"/>
    <property type="molecule type" value="Genomic_DNA"/>
</dbReference>
<keyword evidence="5" id="KW-1185">Reference proteome</keyword>
<evidence type="ECO:0000256" key="1">
    <source>
        <dbReference type="ARBA" id="ARBA00010531"/>
    </source>
</evidence>
<reference evidence="4 5" key="1">
    <citation type="submission" date="2016-04" db="EMBL/GenBank/DDBJ databases">
        <title>The genome of Intoshia linei affirms orthonectids as highly simplified spiralians.</title>
        <authorList>
            <person name="Mikhailov K.V."/>
            <person name="Slusarev G.S."/>
            <person name="Nikitin M.A."/>
            <person name="Logacheva M.D."/>
            <person name="Penin A."/>
            <person name="Aleoshin V."/>
            <person name="Panchin Y.V."/>
        </authorList>
    </citation>
    <scope>NUCLEOTIDE SEQUENCE [LARGE SCALE GENOMIC DNA]</scope>
    <source>
        <strain evidence="4">Intl2013</strain>
        <tissue evidence="4">Whole animal</tissue>
    </source>
</reference>
<dbReference type="AlphaFoldDB" id="A0A177AV67"/>
<organism evidence="4 5">
    <name type="scientific">Intoshia linei</name>
    <dbReference type="NCBI Taxonomy" id="1819745"/>
    <lineage>
        <taxon>Eukaryota</taxon>
        <taxon>Metazoa</taxon>
        <taxon>Spiralia</taxon>
        <taxon>Lophotrochozoa</taxon>
        <taxon>Mesozoa</taxon>
        <taxon>Orthonectida</taxon>
        <taxon>Rhopaluridae</taxon>
        <taxon>Intoshia</taxon>
    </lineage>
</organism>
<dbReference type="PANTHER" id="PTHR36427:SF3">
    <property type="entry name" value="LARGE RIBOSOMAL SUBUNIT PROTEIN UL1M"/>
    <property type="match status" value="1"/>
</dbReference>
<dbReference type="Gene3D" id="3.30.190.20">
    <property type="match status" value="1"/>
</dbReference>
<accession>A0A177AV67</accession>
<gene>
    <name evidence="4" type="ORF">A3Q56_06367</name>
</gene>
<dbReference type="CDD" id="cd00403">
    <property type="entry name" value="Ribosomal_L1"/>
    <property type="match status" value="1"/>
</dbReference>